<dbReference type="InterPro" id="IPR012338">
    <property type="entry name" value="Beta-lactam/transpept-like"/>
</dbReference>
<dbReference type="GO" id="GO:0004359">
    <property type="term" value="F:glutaminase activity"/>
    <property type="evidence" value="ECO:0007669"/>
    <property type="project" value="UniProtKB-EC"/>
</dbReference>
<dbReference type="EMBL" id="AP028056">
    <property type="protein sequence ID" value="BEH02250.1"/>
    <property type="molecule type" value="Genomic_DNA"/>
</dbReference>
<dbReference type="InterPro" id="IPR015868">
    <property type="entry name" value="Glutaminase"/>
</dbReference>
<feature type="compositionally biased region" description="Basic residues" evidence="5">
    <location>
        <begin position="77"/>
        <end position="86"/>
    </location>
</feature>
<keyword evidence="3" id="KW-0378">Hydrolase</keyword>
<evidence type="ECO:0000256" key="2">
    <source>
        <dbReference type="ARBA" id="ARBA00012918"/>
    </source>
</evidence>
<dbReference type="Proteomes" id="UP001431656">
    <property type="component" value="Chromosome"/>
</dbReference>
<keyword evidence="7" id="KW-1185">Reference proteome</keyword>
<feature type="region of interest" description="Disordered" evidence="5">
    <location>
        <begin position="66"/>
        <end position="86"/>
    </location>
</feature>
<feature type="region of interest" description="Disordered" evidence="5">
    <location>
        <begin position="1"/>
        <end position="22"/>
    </location>
</feature>
<reference evidence="6" key="1">
    <citation type="journal article" date="2024" name="Int. J. Syst. Evol. Microbiol.">
        <title>Brooklawnia propionicigenes sp. nov., a facultatively anaerobic, propionate-producing bacterium isolated from a methanogenic reactor treating waste from cattle farms.</title>
        <authorList>
            <person name="Akita Y."/>
            <person name="Ueki A."/>
            <person name="Tonouchi A."/>
            <person name="Sugawara Y."/>
            <person name="Honma S."/>
            <person name="Kaku N."/>
            <person name="Ueki K."/>
        </authorList>
    </citation>
    <scope>NUCLEOTIDE SEQUENCE</scope>
    <source>
        <strain evidence="6">SH051</strain>
    </source>
</reference>
<organism evidence="6 7">
    <name type="scientific">Brooklawnia propionicigenes</name>
    <dbReference type="NCBI Taxonomy" id="3041175"/>
    <lineage>
        <taxon>Bacteria</taxon>
        <taxon>Bacillati</taxon>
        <taxon>Actinomycetota</taxon>
        <taxon>Actinomycetes</taxon>
        <taxon>Propionibacteriales</taxon>
        <taxon>Propionibacteriaceae</taxon>
        <taxon>Brooklawnia</taxon>
    </lineage>
</organism>
<dbReference type="EC" id="3.5.1.2" evidence="2"/>
<dbReference type="Pfam" id="PF04960">
    <property type="entry name" value="Glutaminase"/>
    <property type="match status" value="1"/>
</dbReference>
<dbReference type="SUPFAM" id="SSF56601">
    <property type="entry name" value="beta-lactamase/transpeptidase-like"/>
    <property type="match status" value="1"/>
</dbReference>
<dbReference type="AlphaFoldDB" id="A0AAN0KI81"/>
<evidence type="ECO:0000256" key="3">
    <source>
        <dbReference type="ARBA" id="ARBA00022801"/>
    </source>
</evidence>
<proteinExistence type="inferred from homology"/>
<evidence type="ECO:0000313" key="7">
    <source>
        <dbReference type="Proteomes" id="UP001431656"/>
    </source>
</evidence>
<evidence type="ECO:0000256" key="5">
    <source>
        <dbReference type="SAM" id="MobiDB-lite"/>
    </source>
</evidence>
<comment type="similarity">
    <text evidence="1">Belongs to the glutaminase family.</text>
</comment>
<evidence type="ECO:0000313" key="6">
    <source>
        <dbReference type="EMBL" id="BEH02250.1"/>
    </source>
</evidence>
<accession>A0AAN0KI81</accession>
<evidence type="ECO:0000256" key="4">
    <source>
        <dbReference type="ARBA" id="ARBA00049534"/>
    </source>
</evidence>
<dbReference type="GO" id="GO:0006541">
    <property type="term" value="P:glutamine metabolic process"/>
    <property type="evidence" value="ECO:0007669"/>
    <property type="project" value="InterPro"/>
</dbReference>
<name>A0AAN0KI81_9ACTN</name>
<sequence length="86" mass="9205">MAFNSLAAVERSTDGRTNPMVNPGAIATTILLPGTDEQKWQCLADGLSRFAGHELDVDQEVYVRVGDESGQPGRGPVARRPRLAGL</sequence>
<evidence type="ECO:0000256" key="1">
    <source>
        <dbReference type="ARBA" id="ARBA00011076"/>
    </source>
</evidence>
<dbReference type="Gene3D" id="3.40.710.10">
    <property type="entry name" value="DD-peptidase/beta-lactamase superfamily"/>
    <property type="match status" value="1"/>
</dbReference>
<comment type="catalytic activity">
    <reaction evidence="4">
        <text>L-glutamine + H2O = L-glutamate + NH4(+)</text>
        <dbReference type="Rhea" id="RHEA:15889"/>
        <dbReference type="ChEBI" id="CHEBI:15377"/>
        <dbReference type="ChEBI" id="CHEBI:28938"/>
        <dbReference type="ChEBI" id="CHEBI:29985"/>
        <dbReference type="ChEBI" id="CHEBI:58359"/>
        <dbReference type="EC" id="3.5.1.2"/>
    </reaction>
</comment>
<protein>
    <recommendedName>
        <fullName evidence="2">glutaminase</fullName>
        <ecNumber evidence="2">3.5.1.2</ecNumber>
    </recommendedName>
</protein>
<gene>
    <name evidence="6" type="ORF">brsh051_15310</name>
</gene>
<dbReference type="KEGG" id="broo:brsh051_15310"/>